<feature type="transmembrane region" description="Helical" evidence="2">
    <location>
        <begin position="111"/>
        <end position="134"/>
    </location>
</feature>
<evidence type="ECO:0000313" key="3">
    <source>
        <dbReference type="EMBL" id="KAK2169484.1"/>
    </source>
</evidence>
<evidence type="ECO:0000256" key="2">
    <source>
        <dbReference type="SAM" id="Phobius"/>
    </source>
</evidence>
<keyword evidence="2" id="KW-0472">Membrane</keyword>
<keyword evidence="4" id="KW-1185">Reference proteome</keyword>
<name>A0AAD9KE32_9ANNE</name>
<protein>
    <recommendedName>
        <fullName evidence="5">SUEL-type lectin domain-containing protein</fullName>
    </recommendedName>
</protein>
<accession>A0AAD9KE32</accession>
<evidence type="ECO:0000313" key="4">
    <source>
        <dbReference type="Proteomes" id="UP001208570"/>
    </source>
</evidence>
<dbReference type="Proteomes" id="UP001208570">
    <property type="component" value="Unassembled WGS sequence"/>
</dbReference>
<sequence length="377" mass="42319">MSCNESLVINVIWARIGYSDNWQWDAYRENCSVTDPTCYKDVDEPAVNCSGLQTCTLYTCSKITIQNIPCTGVYATNFLRINYTCDEYEPSDSTGATTEPPDSSHQDKTTIVIIICTVGGTVVIVSIVVFITVIKCKKKDTEDSYLEDNKVTEPQEPPEDYYDIDTLNSNRYTTVNDIISTDNSPQAKTSRARSSLTGSYLVDNPVYVSTEETNTSHGMDVDKVIRQPSSTGRWNSLDDDTEVVDNEHYVRAAFKVVLPRFGKHSASSPTNDAKRVGSHTDPVRDDVRHHGSKPPGRYSGLVESRDMTQPSTAVKQGRMFMTSSSHQTSTTYDTNWRGIRQNYVNDKDTSENVHSAQRYELGPLGDVYNKVWKLPRF</sequence>
<dbReference type="CDD" id="cd22823">
    <property type="entry name" value="Gal_Rha_Lectin"/>
    <property type="match status" value="1"/>
</dbReference>
<feature type="region of interest" description="Disordered" evidence="1">
    <location>
        <begin position="263"/>
        <end position="313"/>
    </location>
</feature>
<keyword evidence="2" id="KW-0812">Transmembrane</keyword>
<dbReference type="AlphaFoldDB" id="A0AAD9KE32"/>
<gene>
    <name evidence="3" type="ORF">LSH36_9g01044</name>
</gene>
<organism evidence="3 4">
    <name type="scientific">Paralvinella palmiformis</name>
    <dbReference type="NCBI Taxonomy" id="53620"/>
    <lineage>
        <taxon>Eukaryota</taxon>
        <taxon>Metazoa</taxon>
        <taxon>Spiralia</taxon>
        <taxon>Lophotrochozoa</taxon>
        <taxon>Annelida</taxon>
        <taxon>Polychaeta</taxon>
        <taxon>Sedentaria</taxon>
        <taxon>Canalipalpata</taxon>
        <taxon>Terebellida</taxon>
        <taxon>Terebelliformia</taxon>
        <taxon>Alvinellidae</taxon>
        <taxon>Paralvinella</taxon>
    </lineage>
</organism>
<evidence type="ECO:0000256" key="1">
    <source>
        <dbReference type="SAM" id="MobiDB-lite"/>
    </source>
</evidence>
<dbReference type="EMBL" id="JAODUP010000009">
    <property type="protein sequence ID" value="KAK2169484.1"/>
    <property type="molecule type" value="Genomic_DNA"/>
</dbReference>
<reference evidence="3" key="1">
    <citation type="journal article" date="2023" name="Mol. Biol. Evol.">
        <title>Third-Generation Sequencing Reveals the Adaptive Role of the Epigenome in Three Deep-Sea Polychaetes.</title>
        <authorList>
            <person name="Perez M."/>
            <person name="Aroh O."/>
            <person name="Sun Y."/>
            <person name="Lan Y."/>
            <person name="Juniper S.K."/>
            <person name="Young C.R."/>
            <person name="Angers B."/>
            <person name="Qian P.Y."/>
        </authorList>
    </citation>
    <scope>NUCLEOTIDE SEQUENCE</scope>
    <source>
        <strain evidence="3">P08H-3</strain>
    </source>
</reference>
<proteinExistence type="predicted"/>
<evidence type="ECO:0008006" key="5">
    <source>
        <dbReference type="Google" id="ProtNLM"/>
    </source>
</evidence>
<comment type="caution">
    <text evidence="3">The sequence shown here is derived from an EMBL/GenBank/DDBJ whole genome shotgun (WGS) entry which is preliminary data.</text>
</comment>
<keyword evidence="2" id="KW-1133">Transmembrane helix</keyword>